<dbReference type="PANTHER" id="PTHR13144:SF0">
    <property type="entry name" value="PROTEIN TEX261"/>
    <property type="match status" value="1"/>
</dbReference>
<evidence type="ECO:0000256" key="6">
    <source>
        <dbReference type="SAM" id="MobiDB-lite"/>
    </source>
</evidence>
<proteinExistence type="inferred from homology"/>
<dbReference type="Pfam" id="PF04148">
    <property type="entry name" value="Erv26"/>
    <property type="match status" value="1"/>
</dbReference>
<feature type="transmembrane region" description="Helical" evidence="7">
    <location>
        <begin position="50"/>
        <end position="78"/>
    </location>
</feature>
<name>A0A8K0JGB0_9TREE</name>
<keyword evidence="3 7" id="KW-0812">Transmembrane</keyword>
<sequence length="417" mass="44257">MTLLHLLSYVGSVVAFLFVTLSLASGLLWLAELIEEHSKTAKAIGMRTVYAIMGVHVLLFIFDHLPFTLIAFSLAAHAVYLTNFTPQWPFISLTSPRFLLSCVMVVSDHFLWFFHFAEKAQEAKAKRQPRYRYGAKATTTKGSEDAPSFMDVAAFFAICVWLVPLFLFLSLSANDNVLPSQDTIPGTPSSIPGQLDLGTPKQFPHPTSKSFTYTVPRTSLVKSILAPLLSLLPRIGTRTKRNDEGIIAPRTPIRGSPMPSPIIQPQGYSPWGAVPDSLGLGGSSSTSTLTPGGGGMNAPPPRRTASEVNVSGSTGSSVMPRRSVSPGGMGGMSTSMSLSPDHSASSASRSSHYGNSNVNANGIGNSNRNGMTTAYMSEEPGSISTGRSVSPGPVMMMAGSSPSGAGLTARRAGRKDD</sequence>
<feature type="compositionally biased region" description="Low complexity" evidence="6">
    <location>
        <begin position="332"/>
        <end position="356"/>
    </location>
</feature>
<dbReference type="GO" id="GO:0097020">
    <property type="term" value="F:COPII receptor activity"/>
    <property type="evidence" value="ECO:0007669"/>
    <property type="project" value="InterPro"/>
</dbReference>
<keyword evidence="9" id="KW-1185">Reference proteome</keyword>
<keyword evidence="5 7" id="KW-0472">Membrane</keyword>
<dbReference type="GO" id="GO:0005789">
    <property type="term" value="C:endoplasmic reticulum membrane"/>
    <property type="evidence" value="ECO:0007669"/>
    <property type="project" value="TreeGrafter"/>
</dbReference>
<comment type="subcellular location">
    <subcellularLocation>
        <location evidence="1">Membrane</location>
        <topology evidence="1">Multi-pass membrane protein</topology>
    </subcellularLocation>
</comment>
<gene>
    <name evidence="8" type="ORF">FFLO_05824</name>
</gene>
<feature type="region of interest" description="Disordered" evidence="6">
    <location>
        <begin position="266"/>
        <end position="417"/>
    </location>
</feature>
<evidence type="ECO:0000313" key="9">
    <source>
        <dbReference type="Proteomes" id="UP000812966"/>
    </source>
</evidence>
<dbReference type="PANTHER" id="PTHR13144">
    <property type="entry name" value="TEX261 PROTEIN"/>
    <property type="match status" value="1"/>
</dbReference>
<evidence type="ECO:0000313" key="8">
    <source>
        <dbReference type="EMBL" id="KAG7529031.1"/>
    </source>
</evidence>
<accession>A0A8K0JGB0</accession>
<feature type="compositionally biased region" description="Polar residues" evidence="6">
    <location>
        <begin position="306"/>
        <end position="317"/>
    </location>
</feature>
<feature type="compositionally biased region" description="Polar residues" evidence="6">
    <location>
        <begin position="357"/>
        <end position="375"/>
    </location>
</feature>
<evidence type="ECO:0000256" key="5">
    <source>
        <dbReference type="ARBA" id="ARBA00023136"/>
    </source>
</evidence>
<evidence type="ECO:0000256" key="4">
    <source>
        <dbReference type="ARBA" id="ARBA00022989"/>
    </source>
</evidence>
<reference evidence="8" key="1">
    <citation type="submission" date="2020-04" db="EMBL/GenBank/DDBJ databases">
        <title>Analysis of mating type loci in Filobasidium floriforme.</title>
        <authorList>
            <person name="Nowrousian M."/>
        </authorList>
    </citation>
    <scope>NUCLEOTIDE SEQUENCE</scope>
    <source>
        <strain evidence="8">CBS 6242</strain>
    </source>
</reference>
<dbReference type="Proteomes" id="UP000812966">
    <property type="component" value="Unassembled WGS sequence"/>
</dbReference>
<feature type="transmembrane region" description="Helical" evidence="7">
    <location>
        <begin position="152"/>
        <end position="171"/>
    </location>
</feature>
<evidence type="ECO:0008006" key="10">
    <source>
        <dbReference type="Google" id="ProtNLM"/>
    </source>
</evidence>
<keyword evidence="4 7" id="KW-1133">Transmembrane helix</keyword>
<dbReference type="GO" id="GO:0006888">
    <property type="term" value="P:endoplasmic reticulum to Golgi vesicle-mediated transport"/>
    <property type="evidence" value="ECO:0007669"/>
    <property type="project" value="InterPro"/>
</dbReference>
<comment type="caution">
    <text evidence="8">The sequence shown here is derived from an EMBL/GenBank/DDBJ whole genome shotgun (WGS) entry which is preliminary data.</text>
</comment>
<evidence type="ECO:0000256" key="2">
    <source>
        <dbReference type="ARBA" id="ARBA00008096"/>
    </source>
</evidence>
<evidence type="ECO:0000256" key="7">
    <source>
        <dbReference type="SAM" id="Phobius"/>
    </source>
</evidence>
<dbReference type="AlphaFoldDB" id="A0A8K0JGB0"/>
<dbReference type="InterPro" id="IPR007277">
    <property type="entry name" value="Svp26/Tex261"/>
</dbReference>
<evidence type="ECO:0000256" key="1">
    <source>
        <dbReference type="ARBA" id="ARBA00004141"/>
    </source>
</evidence>
<evidence type="ECO:0000256" key="3">
    <source>
        <dbReference type="ARBA" id="ARBA00022692"/>
    </source>
</evidence>
<dbReference type="EMBL" id="JABELV010000159">
    <property type="protein sequence ID" value="KAG7529031.1"/>
    <property type="molecule type" value="Genomic_DNA"/>
</dbReference>
<comment type="similarity">
    <text evidence="2">Belongs to the SVP26 family.</text>
</comment>
<feature type="transmembrane region" description="Helical" evidence="7">
    <location>
        <begin position="6"/>
        <end position="30"/>
    </location>
</feature>
<dbReference type="GO" id="GO:0030134">
    <property type="term" value="C:COPII-coated ER to Golgi transport vesicle"/>
    <property type="evidence" value="ECO:0007669"/>
    <property type="project" value="TreeGrafter"/>
</dbReference>
<organism evidence="8 9">
    <name type="scientific">Filobasidium floriforme</name>
    <dbReference type="NCBI Taxonomy" id="5210"/>
    <lineage>
        <taxon>Eukaryota</taxon>
        <taxon>Fungi</taxon>
        <taxon>Dikarya</taxon>
        <taxon>Basidiomycota</taxon>
        <taxon>Agaricomycotina</taxon>
        <taxon>Tremellomycetes</taxon>
        <taxon>Filobasidiales</taxon>
        <taxon>Filobasidiaceae</taxon>
        <taxon>Filobasidium</taxon>
    </lineage>
</organism>
<dbReference type="GO" id="GO:0000139">
    <property type="term" value="C:Golgi membrane"/>
    <property type="evidence" value="ECO:0007669"/>
    <property type="project" value="TreeGrafter"/>
</dbReference>
<protein>
    <recommendedName>
        <fullName evidence="10">Endoplasmic reticulum protein</fullName>
    </recommendedName>
</protein>